<dbReference type="PANTHER" id="PTHR33055">
    <property type="entry name" value="TRANSPOSASE FOR INSERTION SEQUENCE ELEMENT IS1111A"/>
    <property type="match status" value="1"/>
</dbReference>
<dbReference type="NCBIfam" id="NF033542">
    <property type="entry name" value="transpos_IS110"/>
    <property type="match status" value="1"/>
</dbReference>
<evidence type="ECO:0000313" key="3">
    <source>
        <dbReference type="EMBL" id="MFD2277813.1"/>
    </source>
</evidence>
<dbReference type="EMBL" id="JBHUJC010000049">
    <property type="protein sequence ID" value="MFD2277813.1"/>
    <property type="molecule type" value="Genomic_DNA"/>
</dbReference>
<evidence type="ECO:0000313" key="4">
    <source>
        <dbReference type="Proteomes" id="UP001597297"/>
    </source>
</evidence>
<feature type="domain" description="Transposase IS116/IS110/IS902 C-terminal" evidence="2">
    <location>
        <begin position="183"/>
        <end position="262"/>
    </location>
</feature>
<dbReference type="PANTHER" id="PTHR33055:SF3">
    <property type="entry name" value="PUTATIVE TRANSPOSASE FOR IS117-RELATED"/>
    <property type="match status" value="1"/>
</dbReference>
<dbReference type="Pfam" id="PF02371">
    <property type="entry name" value="Transposase_20"/>
    <property type="match status" value="1"/>
</dbReference>
<protein>
    <submittedName>
        <fullName evidence="3">IS110 family transposase</fullName>
    </submittedName>
</protein>
<sequence length="318" mass="35768">IPNSYAGLDTLCTNYPNALIAMEVGTHSPWISNYLKDRGHRVIVANARKLRAIYCNERKSDKRDAQMLAKIARVDTSLLYPIEHGSVDNLENRQRIAMRDTLVKRRVDLINSVRFSLKSLGVRLMSPSSASFAGYARKALATYPTKLELVEPLLVVIETMTEQIKESDRYLKEEMLEMHPEAKRLMQIPGVGALSAVSFVLAIDDASRFKNSRDVAAYLGLVPRRDQSGDVDKQLSISKAGNRQMRTLLVQCAQYIMRKSSPDSDLKRHGMRIAERGGRIAKRKAIVAVARKLSVVMLTLWQKQIDYQPLVALKAKTA</sequence>
<evidence type="ECO:0000259" key="2">
    <source>
        <dbReference type="Pfam" id="PF02371"/>
    </source>
</evidence>
<dbReference type="Proteomes" id="UP001597297">
    <property type="component" value="Unassembled WGS sequence"/>
</dbReference>
<comment type="caution">
    <text evidence="3">The sequence shown here is derived from an EMBL/GenBank/DDBJ whole genome shotgun (WGS) entry which is preliminary data.</text>
</comment>
<feature type="non-terminal residue" evidence="3">
    <location>
        <position position="1"/>
    </location>
</feature>
<dbReference type="RefSeq" id="WP_377137037.1">
    <property type="nucleotide sequence ID" value="NZ_JBHUJC010000049.1"/>
</dbReference>
<dbReference type="InterPro" id="IPR047650">
    <property type="entry name" value="Transpos_IS110"/>
</dbReference>
<dbReference type="InterPro" id="IPR002525">
    <property type="entry name" value="Transp_IS110-like_N"/>
</dbReference>
<reference evidence="4" key="1">
    <citation type="journal article" date="2019" name="Int. J. Syst. Evol. Microbiol.">
        <title>The Global Catalogue of Microorganisms (GCM) 10K type strain sequencing project: providing services to taxonomists for standard genome sequencing and annotation.</title>
        <authorList>
            <consortium name="The Broad Institute Genomics Platform"/>
            <consortium name="The Broad Institute Genome Sequencing Center for Infectious Disease"/>
            <person name="Wu L."/>
            <person name="Ma J."/>
        </authorList>
    </citation>
    <scope>NUCLEOTIDE SEQUENCE [LARGE SCALE GENOMIC DNA]</scope>
    <source>
        <strain evidence="4">JCM 16545</strain>
    </source>
</reference>
<dbReference type="Pfam" id="PF01548">
    <property type="entry name" value="DEDD_Tnp_IS110"/>
    <property type="match status" value="1"/>
</dbReference>
<name>A0ABW5E6V3_9BACT</name>
<evidence type="ECO:0000259" key="1">
    <source>
        <dbReference type="Pfam" id="PF01548"/>
    </source>
</evidence>
<gene>
    <name evidence="3" type="ORF">ACFSQZ_15210</name>
</gene>
<accession>A0ABW5E6V3</accession>
<keyword evidence="4" id="KW-1185">Reference proteome</keyword>
<feature type="domain" description="Transposase IS110-like N-terminal" evidence="1">
    <location>
        <begin position="9"/>
        <end position="118"/>
    </location>
</feature>
<dbReference type="InterPro" id="IPR003346">
    <property type="entry name" value="Transposase_20"/>
</dbReference>
<proteinExistence type="predicted"/>
<organism evidence="3 4">
    <name type="scientific">Rubritalea spongiae</name>
    <dbReference type="NCBI Taxonomy" id="430797"/>
    <lineage>
        <taxon>Bacteria</taxon>
        <taxon>Pseudomonadati</taxon>
        <taxon>Verrucomicrobiota</taxon>
        <taxon>Verrucomicrobiia</taxon>
        <taxon>Verrucomicrobiales</taxon>
        <taxon>Rubritaleaceae</taxon>
        <taxon>Rubritalea</taxon>
    </lineage>
</organism>